<proteinExistence type="predicted"/>
<dbReference type="Proteomes" id="UP000472263">
    <property type="component" value="Chromosome 13"/>
</dbReference>
<organism evidence="4 5">
    <name type="scientific">Myripristis murdjan</name>
    <name type="common">pinecone soldierfish</name>
    <dbReference type="NCBI Taxonomy" id="586833"/>
    <lineage>
        <taxon>Eukaryota</taxon>
        <taxon>Metazoa</taxon>
        <taxon>Chordata</taxon>
        <taxon>Craniata</taxon>
        <taxon>Vertebrata</taxon>
        <taxon>Euteleostomi</taxon>
        <taxon>Actinopterygii</taxon>
        <taxon>Neopterygii</taxon>
        <taxon>Teleostei</taxon>
        <taxon>Neoteleostei</taxon>
        <taxon>Acanthomorphata</taxon>
        <taxon>Holocentriformes</taxon>
        <taxon>Holocentridae</taxon>
        <taxon>Myripristis</taxon>
    </lineage>
</organism>
<evidence type="ECO:0000313" key="5">
    <source>
        <dbReference type="Proteomes" id="UP000472263"/>
    </source>
</evidence>
<dbReference type="Pfam" id="PF25469">
    <property type="entry name" value="WHD_NWD1"/>
    <property type="match status" value="1"/>
</dbReference>
<dbReference type="SUPFAM" id="SSF52540">
    <property type="entry name" value="P-loop containing nucleoside triphosphate hydrolases"/>
    <property type="match status" value="1"/>
</dbReference>
<name>A0A667ZX35_9TELE</name>
<sequence>FVHTRLQQHNGHIPSCCSRCVHMAVLQALVGHQYGSGSLPGRVEVAEYQQLLQQSQRAGGGTRPLERLYRRNENTEPPSYRLQPHTQVITLSCGMKDKEEELKVFQSAVSLCVQEGLMTPEKAHSYYRSGEVAFATPDQSSALMKPSDEHLLSQLCDNFLPGFITSCHLLVYTTTTECDRRHGYTSARRRGYAESLCQQVYADLLGLIDSWIGRDSTESPCASRVSHLGDALAREWAEQEELCALLSRFYDIVRAYVEQKDRQCSLVVTGGPCTGKTVLIAHCAQQVHGFPTVPEPDPNLSPVLDPDLSYKRRITNQCFRPNLSLPHLKEHLSSLLSLLPSPQQPLVLILDGLDQIKKNYRPQIIQCLPCPLPPEVKLILTLCANKKDCVQVEPRRGYVCVELNPVDRKQRANMLASLLSGSRRRVTSGQQALLNRALTSCSLTLYARLLHIHTSLWSSDSEVAESSLPDGVHSSISALLDHLEQKHGFPLVTRALSYLTLSRTGLTEAELTDLLSIDDEVLAQYVHQGDAPPSKMRVPQVDVERLLLDLKSFLIRRTVGVTQVLFWVSRHFELVLGKRYLGSHEVRKEIHSAMVDYFSGRWACGRAKPLPVSQESGANKATTAVSTRDQMKIYLDRQPAGQPFVFKSSETSTSSSKEAGRVNLRKILELPHHLQESNRWEELEQGLMMSLGFHQAMACAGRVGELVAMLEWKEGSPQLPLSRERALLASILKSSACLLQSSPLDLPTVIETRLLPYLGVYPELEGYIREIRQERRKTGSGIGVVLCPAPSAVPSIQCLPGDGGTKKVFVSEAVASECGTVVEVKSDGSVWIWKACGCDVVELSLNREQNKLKFAGVKSSGRFILLLTHCNKLFLWDMQDLDMLLEVKDPLKTEVTPHTLSKIEGFVACQEKFCVCWKGESFVSVFDLSTEPLTHFQCPSPVTCVICSSSGSYMYCGQEKGIVSIFDISTYSLLGTCSNPNENAVRSIILCEDKWEMSCIDSIGNISLWSVEAKTQGPFLVKESFSGGNTTKILSTDYSYNIDTLLLCEAHQISLWDTCKWELWDQFLAPQGRTFTQAALTQDGPLFLALLDTCPLVMVWRISTGECVLSLDTGANTQPLTLLRAATNVVSITHDGCLTAWDSEMIYAAGTAPKMGSGVVEVVAEPMGDWFYVTDRSEMVWRWSLQAETPDANFLHDGPVEKLCLSPDNIQLVTLSAGEIYIWQTETGQNTVRIRGSKAKDILVTPNSNIGVSLVERGLSQVWKLANGGIVCHIHLYLAEAQVSPESTFLFGLRHGDLLAASLWSGSISKRFSCAEWSEHVVAFHMLPEHPDFVVVMAASGAVYTWKVTEETVCRHFQLPYTVHCQPQVFQISSNGNYALLSIDDNVITFMDLSQPRLSSLKAEGPVLKACLEKNGCYAVYITHTTTLGNGCVCDLHSKPLLITVRLADGGRVGRVCLCKNPLTLDVCEQLYVFVGFEDGSVGVYYIPDIVRNGGSVRRKENLIGQKKQFPCDREPLRCLPMAVPNVLWP</sequence>
<dbReference type="Ensembl" id="ENSMMDT00005046336.1">
    <property type="protein sequence ID" value="ENSMMDP00005045442.1"/>
    <property type="gene ID" value="ENSMMDG00005020829.1"/>
</dbReference>
<dbReference type="SUPFAM" id="SSF50998">
    <property type="entry name" value="Quinoprotein alcohol dehydrogenase-like"/>
    <property type="match status" value="1"/>
</dbReference>
<evidence type="ECO:0000259" key="3">
    <source>
        <dbReference type="Pfam" id="PF25469"/>
    </source>
</evidence>
<reference evidence="4" key="1">
    <citation type="submission" date="2019-06" db="EMBL/GenBank/DDBJ databases">
        <authorList>
            <consortium name="Wellcome Sanger Institute Data Sharing"/>
        </authorList>
    </citation>
    <scope>NUCLEOTIDE SEQUENCE [LARGE SCALE GENOMIC DNA]</scope>
</reference>
<dbReference type="InterPro" id="IPR001680">
    <property type="entry name" value="WD40_rpt"/>
</dbReference>
<dbReference type="InterPro" id="IPR052752">
    <property type="entry name" value="NACHT-WD_repeat"/>
</dbReference>
<evidence type="ECO:0000256" key="1">
    <source>
        <dbReference type="ARBA" id="ARBA00022574"/>
    </source>
</evidence>
<dbReference type="InParanoid" id="A0A667ZX35"/>
<protein>
    <recommendedName>
        <fullName evidence="3">NWD1/2-like winged helix-turn-helix domain-containing protein</fullName>
    </recommendedName>
</protein>
<dbReference type="InterPro" id="IPR027417">
    <property type="entry name" value="P-loop_NTPase"/>
</dbReference>
<dbReference type="PANTHER" id="PTHR19871">
    <property type="entry name" value="BETA TRANSDUCIN-RELATED PROTEIN"/>
    <property type="match status" value="1"/>
</dbReference>
<dbReference type="SMART" id="SM00320">
    <property type="entry name" value="WD40"/>
    <property type="match status" value="4"/>
</dbReference>
<reference evidence="4" key="3">
    <citation type="submission" date="2025-09" db="UniProtKB">
        <authorList>
            <consortium name="Ensembl"/>
        </authorList>
    </citation>
    <scope>IDENTIFICATION</scope>
</reference>
<accession>A0A667ZX35</accession>
<keyword evidence="1" id="KW-0853">WD repeat</keyword>
<keyword evidence="2" id="KW-0677">Repeat</keyword>
<keyword evidence="5" id="KW-1185">Reference proteome</keyword>
<reference evidence="4" key="2">
    <citation type="submission" date="2025-08" db="UniProtKB">
        <authorList>
            <consortium name="Ensembl"/>
        </authorList>
    </citation>
    <scope>IDENTIFICATION</scope>
</reference>
<dbReference type="InterPro" id="IPR057588">
    <property type="entry name" value="NWD1/2-like_WH"/>
</dbReference>
<dbReference type="SUPFAM" id="SSF101908">
    <property type="entry name" value="Putative isomerase YbhE"/>
    <property type="match status" value="1"/>
</dbReference>
<dbReference type="InterPro" id="IPR011047">
    <property type="entry name" value="Quinoprotein_ADH-like_sf"/>
</dbReference>
<dbReference type="PANTHER" id="PTHR19871:SF29">
    <property type="entry name" value="NACHT AND WD REPEAT DOMAIN-CONTAINING PROTEIN 2-LIKE"/>
    <property type="match status" value="1"/>
</dbReference>
<evidence type="ECO:0000313" key="4">
    <source>
        <dbReference type="Ensembl" id="ENSMMDP00005045442.1"/>
    </source>
</evidence>
<dbReference type="Gene3D" id="3.40.50.300">
    <property type="entry name" value="P-loop containing nucleotide triphosphate hydrolases"/>
    <property type="match status" value="1"/>
</dbReference>
<dbReference type="GeneTree" id="ENSGT00940000165320"/>
<dbReference type="InterPro" id="IPR015943">
    <property type="entry name" value="WD40/YVTN_repeat-like_dom_sf"/>
</dbReference>
<evidence type="ECO:0000256" key="2">
    <source>
        <dbReference type="ARBA" id="ARBA00022737"/>
    </source>
</evidence>
<feature type="domain" description="NWD1/2-like winged helix-turn-helix" evidence="3">
    <location>
        <begin position="473"/>
        <end position="584"/>
    </location>
</feature>
<dbReference type="Gene3D" id="2.130.10.10">
    <property type="entry name" value="YVTN repeat-like/Quinoprotein amine dehydrogenase"/>
    <property type="match status" value="2"/>
</dbReference>